<organism evidence="5 6">
    <name type="scientific">Pseudomonas aeruginosa</name>
    <dbReference type="NCBI Taxonomy" id="287"/>
    <lineage>
        <taxon>Bacteria</taxon>
        <taxon>Pseudomonadati</taxon>
        <taxon>Pseudomonadota</taxon>
        <taxon>Gammaproteobacteria</taxon>
        <taxon>Pseudomonadales</taxon>
        <taxon>Pseudomonadaceae</taxon>
        <taxon>Pseudomonas</taxon>
    </lineage>
</organism>
<dbReference type="NCBIfam" id="TIGR02227">
    <property type="entry name" value="sigpep_I_bact"/>
    <property type="match status" value="1"/>
</dbReference>
<dbReference type="Proteomes" id="UP000194857">
    <property type="component" value="Unassembled WGS sequence"/>
</dbReference>
<evidence type="ECO:0000313" key="6">
    <source>
        <dbReference type="Proteomes" id="UP000194857"/>
    </source>
</evidence>
<gene>
    <name evidence="5" type="ORF">CAZ10_11005</name>
</gene>
<comment type="caution">
    <text evidence="3">Lacks conserved residue(s) required for the propagation of feature annotation.</text>
</comment>
<protein>
    <recommendedName>
        <fullName evidence="2 3">Signal peptidase I</fullName>
        <ecNumber evidence="3">3.4.21.89</ecNumber>
    </recommendedName>
</protein>
<keyword evidence="3" id="KW-0378">Hydrolase</keyword>
<evidence type="ECO:0000313" key="5">
    <source>
        <dbReference type="EMBL" id="OTI63346.1"/>
    </source>
</evidence>
<dbReference type="Gene3D" id="2.10.109.10">
    <property type="entry name" value="Umud Fragment, subunit A"/>
    <property type="match status" value="1"/>
</dbReference>
<dbReference type="GO" id="GO:0006465">
    <property type="term" value="P:signal peptide processing"/>
    <property type="evidence" value="ECO:0007669"/>
    <property type="project" value="InterPro"/>
</dbReference>
<keyword evidence="3" id="KW-0472">Membrane</keyword>
<comment type="catalytic activity">
    <reaction evidence="3">
        <text>Cleavage of hydrophobic, N-terminal signal or leader sequences from secreted and periplasmic proteins.</text>
        <dbReference type="EC" id="3.4.21.89"/>
    </reaction>
</comment>
<dbReference type="PANTHER" id="PTHR43390:SF1">
    <property type="entry name" value="CHLOROPLAST PROCESSING PEPTIDASE"/>
    <property type="match status" value="1"/>
</dbReference>
<keyword evidence="3" id="KW-0812">Transmembrane</keyword>
<dbReference type="InterPro" id="IPR019533">
    <property type="entry name" value="Peptidase_S26"/>
</dbReference>
<dbReference type="EMBL" id="NFFZ01000004">
    <property type="protein sequence ID" value="OTI63346.1"/>
    <property type="molecule type" value="Genomic_DNA"/>
</dbReference>
<sequence>MSKAQKGSYKAFALKAIPIALLVGGLAYYASSRFSLGIDPQENTCLPWRVFVIDKHDVTPERGAIFAFKAKDLRPFFKEGTHMIKVIDGLPGDRVKVTPEQVLVNGKEVGEGLRLSKPLKKPAGRFVREEIVPANKYWFMGKTLDSFDSRYWGYVQKSDLIGRAYPIW</sequence>
<evidence type="ECO:0000256" key="3">
    <source>
        <dbReference type="RuleBase" id="RU362042"/>
    </source>
</evidence>
<dbReference type="PANTHER" id="PTHR43390">
    <property type="entry name" value="SIGNAL PEPTIDASE I"/>
    <property type="match status" value="1"/>
</dbReference>
<dbReference type="RefSeq" id="WP_065327331.1">
    <property type="nucleotide sequence ID" value="NZ_NFFZ01000004.1"/>
</dbReference>
<keyword evidence="3" id="KW-1133">Transmembrane helix</keyword>
<accession>A0A241XT68</accession>
<dbReference type="InterPro" id="IPR036286">
    <property type="entry name" value="LexA/Signal_pep-like_sf"/>
</dbReference>
<feature type="transmembrane region" description="Helical" evidence="3">
    <location>
        <begin position="12"/>
        <end position="30"/>
    </location>
</feature>
<dbReference type="GO" id="GO:0016020">
    <property type="term" value="C:membrane"/>
    <property type="evidence" value="ECO:0007669"/>
    <property type="project" value="UniProtKB-SubCell"/>
</dbReference>
<comment type="caution">
    <text evidence="5">The sequence shown here is derived from an EMBL/GenBank/DDBJ whole genome shotgun (WGS) entry which is preliminary data.</text>
</comment>
<dbReference type="AlphaFoldDB" id="A0A241XT68"/>
<evidence type="ECO:0000256" key="2">
    <source>
        <dbReference type="ARBA" id="ARBA00019232"/>
    </source>
</evidence>
<dbReference type="GO" id="GO:0009003">
    <property type="term" value="F:signal peptidase activity"/>
    <property type="evidence" value="ECO:0007669"/>
    <property type="project" value="UniProtKB-EC"/>
</dbReference>
<reference evidence="5 6" key="1">
    <citation type="submission" date="2017-05" db="EMBL/GenBank/DDBJ databases">
        <authorList>
            <person name="Song R."/>
            <person name="Chenine A.L."/>
            <person name="Ruprecht R.M."/>
        </authorList>
    </citation>
    <scope>NUCLEOTIDE SEQUENCE [LARGE SCALE GENOMIC DNA]</scope>
    <source>
        <strain evidence="5 6">S567_C10_BS</strain>
    </source>
</reference>
<dbReference type="InterPro" id="IPR000223">
    <property type="entry name" value="Pept_S26A_signal_pept_1"/>
</dbReference>
<keyword evidence="3" id="KW-0645">Protease</keyword>
<dbReference type="Pfam" id="PF10502">
    <property type="entry name" value="Peptidase_S26"/>
    <property type="match status" value="1"/>
</dbReference>
<evidence type="ECO:0000256" key="1">
    <source>
        <dbReference type="ARBA" id="ARBA00009370"/>
    </source>
</evidence>
<comment type="similarity">
    <text evidence="1 3">Belongs to the peptidase S26 family.</text>
</comment>
<feature type="domain" description="Peptidase S26" evidence="4">
    <location>
        <begin position="16"/>
        <end position="167"/>
    </location>
</feature>
<dbReference type="EC" id="3.4.21.89" evidence="3"/>
<dbReference type="SUPFAM" id="SSF51306">
    <property type="entry name" value="LexA/Signal peptidase"/>
    <property type="match status" value="1"/>
</dbReference>
<proteinExistence type="inferred from homology"/>
<name>A0A241XT68_PSEAI</name>
<comment type="subcellular location">
    <subcellularLocation>
        <location evidence="3">Membrane</location>
        <topology evidence="3">Multi-pass membrane protein</topology>
    </subcellularLocation>
</comment>
<dbReference type="GO" id="GO:0004252">
    <property type="term" value="F:serine-type endopeptidase activity"/>
    <property type="evidence" value="ECO:0007669"/>
    <property type="project" value="InterPro"/>
</dbReference>
<evidence type="ECO:0000259" key="4">
    <source>
        <dbReference type="Pfam" id="PF10502"/>
    </source>
</evidence>